<keyword evidence="2" id="KW-1185">Reference proteome</keyword>
<dbReference type="OrthoDB" id="10312399at2759"/>
<dbReference type="EMBL" id="KZ613957">
    <property type="protein sequence ID" value="PMD32839.1"/>
    <property type="molecule type" value="Genomic_DNA"/>
</dbReference>
<evidence type="ECO:0000313" key="2">
    <source>
        <dbReference type="Proteomes" id="UP000235786"/>
    </source>
</evidence>
<proteinExistence type="predicted"/>
<reference evidence="1 2" key="1">
    <citation type="submission" date="2016-04" db="EMBL/GenBank/DDBJ databases">
        <title>A degradative enzymes factory behind the ericoid mycorrhizal symbiosis.</title>
        <authorList>
            <consortium name="DOE Joint Genome Institute"/>
            <person name="Martino E."/>
            <person name="Morin E."/>
            <person name="Grelet G."/>
            <person name="Kuo A."/>
            <person name="Kohler A."/>
            <person name="Daghino S."/>
            <person name="Barry K."/>
            <person name="Choi C."/>
            <person name="Cichocki N."/>
            <person name="Clum A."/>
            <person name="Copeland A."/>
            <person name="Hainaut M."/>
            <person name="Haridas S."/>
            <person name="Labutti K."/>
            <person name="Lindquist E."/>
            <person name="Lipzen A."/>
            <person name="Khouja H.-R."/>
            <person name="Murat C."/>
            <person name="Ohm R."/>
            <person name="Olson A."/>
            <person name="Spatafora J."/>
            <person name="Veneault-Fourrey C."/>
            <person name="Henrissat B."/>
            <person name="Grigoriev I."/>
            <person name="Martin F."/>
            <person name="Perotto S."/>
        </authorList>
    </citation>
    <scope>NUCLEOTIDE SEQUENCE [LARGE SCALE GENOMIC DNA]</scope>
    <source>
        <strain evidence="1 2">F</strain>
    </source>
</reference>
<gene>
    <name evidence="1" type="ORF">L207DRAFT_639635</name>
</gene>
<dbReference type="AlphaFoldDB" id="A0A2J6R2Y5"/>
<name>A0A2J6R2Y5_HYAVF</name>
<sequence length="492" mass="56252">MRILYEVEILRQKENRTPLQSFRIGTRHVPRAKAFRYFRRKGFPAAASISQVLEAKVRNESDQLHEGQDLSFKAQIPQNTYFASPEETSAVINKQCLNEVTPQVQQLACSSKLPATPDDTMEHRLVEGLLMNLGSYIHAFFESRPERLDRRNIRLQTERVQRFSYHTREGKAFLLEANKFIETEGNKPATKLFRKAFRSLNQALDGVQQLILDDNPDFLFAVLQMIQELAESGQLLVLGRFLAFMSNMSDIYLSETHPIRVILRAVARCETDMNEIAAVGLKKAFSLYITTGYVDPTSLLATTKLCKSLNKNECFQHTVKRLDLLREAQEELYGHASIEVCFNFITLGDILIAELSYEDAFLIFMDLYIRGKDDTCQDGEWVQYYALCRLGMIIRLQNDLAVKYMPSKRLFGTSHQPLEEALHSLDCSYGTVDLRTKAIALREERLMSETVLPIVRDRLNLAEDVLPWIELDISNVHLAAAEFPSIAGIINL</sequence>
<dbReference type="Proteomes" id="UP000235786">
    <property type="component" value="Unassembled WGS sequence"/>
</dbReference>
<protein>
    <submittedName>
        <fullName evidence="1">Uncharacterized protein</fullName>
    </submittedName>
</protein>
<evidence type="ECO:0000313" key="1">
    <source>
        <dbReference type="EMBL" id="PMD32839.1"/>
    </source>
</evidence>
<accession>A0A2J6R2Y5</accession>
<organism evidence="1 2">
    <name type="scientific">Hyaloscypha variabilis (strain UAMH 11265 / GT02V1 / F)</name>
    <name type="common">Meliniomyces variabilis</name>
    <dbReference type="NCBI Taxonomy" id="1149755"/>
    <lineage>
        <taxon>Eukaryota</taxon>
        <taxon>Fungi</taxon>
        <taxon>Dikarya</taxon>
        <taxon>Ascomycota</taxon>
        <taxon>Pezizomycotina</taxon>
        <taxon>Leotiomycetes</taxon>
        <taxon>Helotiales</taxon>
        <taxon>Hyaloscyphaceae</taxon>
        <taxon>Hyaloscypha</taxon>
        <taxon>Hyaloscypha variabilis</taxon>
    </lineage>
</organism>